<evidence type="ECO:0000313" key="6">
    <source>
        <dbReference type="Proteomes" id="UP001219956"/>
    </source>
</evidence>
<gene>
    <name evidence="5" type="ORF">PQU95_05805</name>
</gene>
<name>A0ABT5IVX3_9NEIS</name>
<accession>A0ABT5IVX3</accession>
<evidence type="ECO:0000313" key="5">
    <source>
        <dbReference type="EMBL" id="MDC7716729.1"/>
    </source>
</evidence>
<evidence type="ECO:0000256" key="1">
    <source>
        <dbReference type="ARBA" id="ARBA00004418"/>
    </source>
</evidence>
<evidence type="ECO:0000256" key="3">
    <source>
        <dbReference type="ARBA" id="ARBA00022729"/>
    </source>
</evidence>
<dbReference type="EMBL" id="JAQQLF010000006">
    <property type="protein sequence ID" value="MDC7716729.1"/>
    <property type="molecule type" value="Genomic_DNA"/>
</dbReference>
<proteinExistence type="inferred from homology"/>
<dbReference type="RefSeq" id="WP_272751124.1">
    <property type="nucleotide sequence ID" value="NZ_JAQQLF010000006.1"/>
</dbReference>
<comment type="caution">
    <text evidence="5">The sequence shown here is derived from an EMBL/GenBank/DDBJ whole genome shotgun (WGS) entry which is preliminary data.</text>
</comment>
<reference evidence="5 6" key="1">
    <citation type="submission" date="2023-01" db="EMBL/GenBank/DDBJ databases">
        <title>Novel species of the genus Vogesella isolated from rivers.</title>
        <authorList>
            <person name="Lu H."/>
        </authorList>
    </citation>
    <scope>NUCLEOTIDE SEQUENCE [LARGE SCALE GENOMIC DNA]</scope>
    <source>
        <strain evidence="5 6">DC21W</strain>
    </source>
</reference>
<organism evidence="5 6">
    <name type="scientific">Vogesella aquatica</name>
    <dbReference type="NCBI Taxonomy" id="2984206"/>
    <lineage>
        <taxon>Bacteria</taxon>
        <taxon>Pseudomonadati</taxon>
        <taxon>Pseudomonadota</taxon>
        <taxon>Betaproteobacteria</taxon>
        <taxon>Neisseriales</taxon>
        <taxon>Chromobacteriaceae</taxon>
        <taxon>Vogesella</taxon>
    </lineage>
</organism>
<dbReference type="PANTHER" id="PTHR30024">
    <property type="entry name" value="ALIPHATIC SULFONATES-BINDING PROTEIN-RELATED"/>
    <property type="match status" value="1"/>
</dbReference>
<feature type="domain" description="SsuA/THI5-like" evidence="4">
    <location>
        <begin position="62"/>
        <end position="202"/>
    </location>
</feature>
<keyword evidence="3" id="KW-0732">Signal</keyword>
<dbReference type="InterPro" id="IPR015168">
    <property type="entry name" value="SsuA/THI5"/>
</dbReference>
<sequence length="323" mass="34335">MNAYPPHVFPLSRRQLLQAGLTLALAACQAPEPLLRIGSNGWPGYLFIAWAADSYALSSKQVRLLRISSATSSLRALSAGMLDGACLTLDEVISALAEGIPLKVIAVLDVSHGGDVVLGRGEIRSLGQLAGRRIGVEASAVGAVMLDAMLQRAGLSRAQVIPVPVLLDQHEAAFASGSIDALVTMEPQASRLRLRGAHTLFSSADIPGRIVDVLAVREEVLGVARQGLQALVDSHFAMLDKFASQRSEAYAYMAAQMGVSHAELTPIFAGLRLPGRQENLRWLGGKLDDEARNLANVMSRAGLLPRPVQLGRLAVPDFVEGGR</sequence>
<dbReference type="Proteomes" id="UP001219956">
    <property type="component" value="Unassembled WGS sequence"/>
</dbReference>
<evidence type="ECO:0000256" key="2">
    <source>
        <dbReference type="ARBA" id="ARBA00010742"/>
    </source>
</evidence>
<comment type="subcellular location">
    <subcellularLocation>
        <location evidence="1">Periplasm</location>
    </subcellularLocation>
</comment>
<dbReference type="Pfam" id="PF09084">
    <property type="entry name" value="NMT1"/>
    <property type="match status" value="1"/>
</dbReference>
<keyword evidence="6" id="KW-1185">Reference proteome</keyword>
<dbReference type="SUPFAM" id="SSF53850">
    <property type="entry name" value="Periplasmic binding protein-like II"/>
    <property type="match status" value="1"/>
</dbReference>
<comment type="similarity">
    <text evidence="2">Belongs to the bacterial solute-binding protein SsuA/TauA family.</text>
</comment>
<protein>
    <submittedName>
        <fullName evidence="5">ABC transporter substrate-binding protein</fullName>
    </submittedName>
</protein>
<dbReference type="PANTHER" id="PTHR30024:SF47">
    <property type="entry name" value="TAURINE-BINDING PERIPLASMIC PROTEIN"/>
    <property type="match status" value="1"/>
</dbReference>
<evidence type="ECO:0000259" key="4">
    <source>
        <dbReference type="Pfam" id="PF09084"/>
    </source>
</evidence>
<dbReference type="Gene3D" id="3.40.190.10">
    <property type="entry name" value="Periplasmic binding protein-like II"/>
    <property type="match status" value="2"/>
</dbReference>